<dbReference type="SUPFAM" id="SSF47616">
    <property type="entry name" value="GST C-terminal domain-like"/>
    <property type="match status" value="1"/>
</dbReference>
<dbReference type="GO" id="GO:0015031">
    <property type="term" value="P:protein transport"/>
    <property type="evidence" value="ECO:0007669"/>
    <property type="project" value="UniProtKB-KW"/>
</dbReference>
<dbReference type="RefSeq" id="XP_009025289.1">
    <property type="nucleotide sequence ID" value="XM_009027041.1"/>
</dbReference>
<keyword evidence="4" id="KW-1000">Mitochondrion outer membrane</keyword>
<proteinExistence type="inferred from homology"/>
<dbReference type="HOGENOM" id="CLU_044137_5_1_1"/>
<reference evidence="12" key="3">
    <citation type="submission" date="2015-06" db="UniProtKB">
        <authorList>
            <consortium name="EnsemblMetazoa"/>
        </authorList>
    </citation>
    <scope>IDENTIFICATION</scope>
</reference>
<keyword evidence="8" id="KW-0812">Transmembrane</keyword>
<dbReference type="InParanoid" id="T1ETL8"/>
<accession>T1ETL8</accession>
<keyword evidence="3" id="KW-0813">Transport</keyword>
<dbReference type="OrthoDB" id="5835136at2759"/>
<sequence>MELSVWGKHWGLPSIDTDCLITLAYCQFSDIPSLTVHDISSKWTSSIHCFPVLTQKNTIVKGSDRIIEFLKDQKYDCDSHLKTTNQSDCLAYTSLINKKLMPAVEHLFWTHTQNYLDITRPSWGSKLPFPLSLILPISERNRIQHRHENDCSLKNLTEAARNLQIINNAKECLNILSSKLGDKSYIFGEKPSSLDALIFGLLAPMNFIGALPTNSLLVHLRCCTNLTRFCQRVIDNYFPESRDELMRIKNEESEKMKEKMKETIELGEFPHKRKQLLIASIVVIGSMLIYAIAMGIIHVEVVHDENRIPIEATD</sequence>
<name>T1ETL8_HELRO</name>
<dbReference type="FunCoup" id="T1ETL8">
    <property type="interactions" value="1214"/>
</dbReference>
<dbReference type="GO" id="GO:0007005">
    <property type="term" value="P:mitochondrion organization"/>
    <property type="evidence" value="ECO:0000318"/>
    <property type="project" value="GO_Central"/>
</dbReference>
<dbReference type="AlphaFoldDB" id="T1ETL8"/>
<feature type="domain" description="Metaxin glutathione S-transferase" evidence="10">
    <location>
        <begin position="169"/>
        <end position="233"/>
    </location>
</feature>
<evidence type="ECO:0000259" key="9">
    <source>
        <dbReference type="Pfam" id="PF10568"/>
    </source>
</evidence>
<evidence type="ECO:0000313" key="12">
    <source>
        <dbReference type="EnsemblMetazoa" id="HelroP163051"/>
    </source>
</evidence>
<dbReference type="InterPro" id="IPR019564">
    <property type="entry name" value="Sam37/metaxin_N"/>
</dbReference>
<dbReference type="PANTHER" id="PTHR12289">
    <property type="entry name" value="METAXIN RELATED"/>
    <property type="match status" value="1"/>
</dbReference>
<keyword evidence="5" id="KW-0653">Protein transport</keyword>
<protein>
    <recommendedName>
        <fullName evidence="14">Metaxin</fullName>
    </recommendedName>
</protein>
<evidence type="ECO:0000259" key="10">
    <source>
        <dbReference type="Pfam" id="PF17171"/>
    </source>
</evidence>
<dbReference type="GeneID" id="20199918"/>
<keyword evidence="7 8" id="KW-0472">Membrane</keyword>
<comment type="subcellular location">
    <subcellularLocation>
        <location evidence="1">Mitochondrion outer membrane</location>
    </subcellularLocation>
</comment>
<feature type="transmembrane region" description="Helical" evidence="8">
    <location>
        <begin position="276"/>
        <end position="297"/>
    </location>
</feature>
<dbReference type="Pfam" id="PF17171">
    <property type="entry name" value="GST_C_6"/>
    <property type="match status" value="1"/>
</dbReference>
<keyword evidence="13" id="KW-1185">Reference proteome</keyword>
<comment type="similarity">
    <text evidence="2">Belongs to the metaxin family.</text>
</comment>
<dbReference type="Pfam" id="PF10568">
    <property type="entry name" value="Tom37"/>
    <property type="match status" value="1"/>
</dbReference>
<evidence type="ECO:0000256" key="1">
    <source>
        <dbReference type="ARBA" id="ARBA00004294"/>
    </source>
</evidence>
<dbReference type="CTD" id="20199918"/>
<evidence type="ECO:0000256" key="7">
    <source>
        <dbReference type="ARBA" id="ARBA00023136"/>
    </source>
</evidence>
<evidence type="ECO:0000256" key="5">
    <source>
        <dbReference type="ARBA" id="ARBA00022927"/>
    </source>
</evidence>
<evidence type="ECO:0000313" key="13">
    <source>
        <dbReference type="Proteomes" id="UP000015101"/>
    </source>
</evidence>
<feature type="domain" description="Mitochondrial outer membrane transport complex Sam37/metaxin N-terminal" evidence="9">
    <location>
        <begin position="19"/>
        <end position="138"/>
    </location>
</feature>
<gene>
    <name evidence="12" type="primary">20199918</name>
    <name evidence="11" type="ORF">HELRODRAFT_163051</name>
</gene>
<keyword evidence="6" id="KW-0496">Mitochondrion</keyword>
<dbReference type="GO" id="GO:0001401">
    <property type="term" value="C:SAM complex"/>
    <property type="evidence" value="ECO:0000318"/>
    <property type="project" value="GO_Central"/>
</dbReference>
<evidence type="ECO:0000256" key="4">
    <source>
        <dbReference type="ARBA" id="ARBA00022787"/>
    </source>
</evidence>
<dbReference type="EMBL" id="AMQM01001283">
    <property type="status" value="NOT_ANNOTATED_CDS"/>
    <property type="molecule type" value="Genomic_DNA"/>
</dbReference>
<dbReference type="InterPro" id="IPR050931">
    <property type="entry name" value="Mito_Protein_Transport_Metaxin"/>
</dbReference>
<evidence type="ECO:0000256" key="8">
    <source>
        <dbReference type="SAM" id="Phobius"/>
    </source>
</evidence>
<dbReference type="PANTHER" id="PTHR12289:SF41">
    <property type="entry name" value="FAILED AXON CONNECTIONS-RELATED"/>
    <property type="match status" value="1"/>
</dbReference>
<dbReference type="OMA" id="ANYFFGN"/>
<dbReference type="EnsemblMetazoa" id="HelroT163051">
    <property type="protein sequence ID" value="HelroP163051"/>
    <property type="gene ID" value="HelroG163051"/>
</dbReference>
<evidence type="ECO:0000256" key="3">
    <source>
        <dbReference type="ARBA" id="ARBA00022448"/>
    </source>
</evidence>
<dbReference type="CDD" id="cd03078">
    <property type="entry name" value="GST_N_Metaxin1_like"/>
    <property type="match status" value="1"/>
</dbReference>
<dbReference type="EMBL" id="KB097495">
    <property type="protein sequence ID" value="ESN96025.1"/>
    <property type="molecule type" value="Genomic_DNA"/>
</dbReference>
<organism evidence="12 13">
    <name type="scientific">Helobdella robusta</name>
    <name type="common">Californian leech</name>
    <dbReference type="NCBI Taxonomy" id="6412"/>
    <lineage>
        <taxon>Eukaryota</taxon>
        <taxon>Metazoa</taxon>
        <taxon>Spiralia</taxon>
        <taxon>Lophotrochozoa</taxon>
        <taxon>Annelida</taxon>
        <taxon>Clitellata</taxon>
        <taxon>Hirudinea</taxon>
        <taxon>Rhynchobdellida</taxon>
        <taxon>Glossiphoniidae</taxon>
        <taxon>Helobdella</taxon>
    </lineage>
</organism>
<evidence type="ECO:0000313" key="11">
    <source>
        <dbReference type="EMBL" id="ESN96025.1"/>
    </source>
</evidence>
<evidence type="ECO:0008006" key="14">
    <source>
        <dbReference type="Google" id="ProtNLM"/>
    </source>
</evidence>
<dbReference type="STRING" id="6412.T1ETL8"/>
<dbReference type="eggNOG" id="KOG3028">
    <property type="taxonomic scope" value="Eukaryota"/>
</dbReference>
<dbReference type="KEGG" id="hro:HELRODRAFT_163051"/>
<dbReference type="InterPro" id="IPR036282">
    <property type="entry name" value="Glutathione-S-Trfase_C_sf"/>
</dbReference>
<dbReference type="Proteomes" id="UP000015101">
    <property type="component" value="Unassembled WGS sequence"/>
</dbReference>
<keyword evidence="8" id="KW-1133">Transmembrane helix</keyword>
<reference evidence="11 13" key="2">
    <citation type="journal article" date="2013" name="Nature">
        <title>Insights into bilaterian evolution from three spiralian genomes.</title>
        <authorList>
            <person name="Simakov O."/>
            <person name="Marletaz F."/>
            <person name="Cho S.J."/>
            <person name="Edsinger-Gonzales E."/>
            <person name="Havlak P."/>
            <person name="Hellsten U."/>
            <person name="Kuo D.H."/>
            <person name="Larsson T."/>
            <person name="Lv J."/>
            <person name="Arendt D."/>
            <person name="Savage R."/>
            <person name="Osoegawa K."/>
            <person name="de Jong P."/>
            <person name="Grimwood J."/>
            <person name="Chapman J.A."/>
            <person name="Shapiro H."/>
            <person name="Aerts A."/>
            <person name="Otillar R.P."/>
            <person name="Terry A.Y."/>
            <person name="Boore J.L."/>
            <person name="Grigoriev I.V."/>
            <person name="Lindberg D.R."/>
            <person name="Seaver E.C."/>
            <person name="Weisblat D.A."/>
            <person name="Putnam N.H."/>
            <person name="Rokhsar D.S."/>
        </authorList>
    </citation>
    <scope>NUCLEOTIDE SEQUENCE</scope>
</reference>
<evidence type="ECO:0000256" key="2">
    <source>
        <dbReference type="ARBA" id="ARBA00009170"/>
    </source>
</evidence>
<dbReference type="InterPro" id="IPR033468">
    <property type="entry name" value="Metaxin_GST"/>
</dbReference>
<reference evidence="13" key="1">
    <citation type="submission" date="2012-12" db="EMBL/GenBank/DDBJ databases">
        <authorList>
            <person name="Hellsten U."/>
            <person name="Grimwood J."/>
            <person name="Chapman J.A."/>
            <person name="Shapiro H."/>
            <person name="Aerts A."/>
            <person name="Otillar R.P."/>
            <person name="Terry A.Y."/>
            <person name="Boore J.L."/>
            <person name="Simakov O."/>
            <person name="Marletaz F."/>
            <person name="Cho S.-J."/>
            <person name="Edsinger-Gonzales E."/>
            <person name="Havlak P."/>
            <person name="Kuo D.-H."/>
            <person name="Larsson T."/>
            <person name="Lv J."/>
            <person name="Arendt D."/>
            <person name="Savage R."/>
            <person name="Osoegawa K."/>
            <person name="de Jong P."/>
            <person name="Lindberg D.R."/>
            <person name="Seaver E.C."/>
            <person name="Weisblat D.A."/>
            <person name="Putnam N.H."/>
            <person name="Grigoriev I.V."/>
            <person name="Rokhsar D.S."/>
        </authorList>
    </citation>
    <scope>NUCLEOTIDE SEQUENCE</scope>
</reference>
<evidence type="ECO:0000256" key="6">
    <source>
        <dbReference type="ARBA" id="ARBA00023128"/>
    </source>
</evidence>